<comment type="caution">
    <text evidence="14">The sequence shown here is derived from an EMBL/GenBank/DDBJ whole genome shotgun (WGS) entry which is preliminary data.</text>
</comment>
<evidence type="ECO:0000256" key="11">
    <source>
        <dbReference type="ARBA" id="ARBA00023303"/>
    </source>
</evidence>
<sequence>MHRRRIHRELLHIFELGSVTTQQYCREIILGHVRIFRGSLGPGFLFMNGNTWPHRSVEVSENILRIQWHANCPDQNPIEHALDTLVRRAAQRTTPPYTVQELKTAMREEWVNIPRRLLDSLVKSTEFSLNRRVDISIVFDRHNYYVHEKQPKYNIVEVMSNIGGFLGMWMGVSLIAILNLFEIVLTIFVFCIKRRKSKKKTLVINIA</sequence>
<dbReference type="Proteomes" id="UP000886998">
    <property type="component" value="Unassembled WGS sequence"/>
</dbReference>
<keyword evidence="6 13" id="KW-1133">Transmembrane helix</keyword>
<dbReference type="GO" id="GO:0016020">
    <property type="term" value="C:membrane"/>
    <property type="evidence" value="ECO:0007669"/>
    <property type="project" value="UniProtKB-SubCell"/>
</dbReference>
<keyword evidence="10 12" id="KW-0739">Sodium transport</keyword>
<evidence type="ECO:0000256" key="7">
    <source>
        <dbReference type="ARBA" id="ARBA00023053"/>
    </source>
</evidence>
<dbReference type="InterPro" id="IPR036397">
    <property type="entry name" value="RNaseH_sf"/>
</dbReference>
<proteinExistence type="inferred from homology"/>
<dbReference type="Gene3D" id="3.30.420.10">
    <property type="entry name" value="Ribonuclease H-like superfamily/Ribonuclease H"/>
    <property type="match status" value="1"/>
</dbReference>
<keyword evidence="5 12" id="KW-0812">Transmembrane</keyword>
<evidence type="ECO:0000256" key="1">
    <source>
        <dbReference type="ARBA" id="ARBA00004141"/>
    </source>
</evidence>
<keyword evidence="3 12" id="KW-0813">Transport</keyword>
<dbReference type="InterPro" id="IPR001873">
    <property type="entry name" value="ENaC"/>
</dbReference>
<protein>
    <submittedName>
        <fullName evidence="14">Transposable element Tcb2 transposase</fullName>
    </submittedName>
</protein>
<evidence type="ECO:0000313" key="14">
    <source>
        <dbReference type="EMBL" id="GFY69009.1"/>
    </source>
</evidence>
<evidence type="ECO:0000313" key="15">
    <source>
        <dbReference type="Proteomes" id="UP000886998"/>
    </source>
</evidence>
<organism evidence="14 15">
    <name type="scientific">Trichonephila inaurata madagascariensis</name>
    <dbReference type="NCBI Taxonomy" id="2747483"/>
    <lineage>
        <taxon>Eukaryota</taxon>
        <taxon>Metazoa</taxon>
        <taxon>Ecdysozoa</taxon>
        <taxon>Arthropoda</taxon>
        <taxon>Chelicerata</taxon>
        <taxon>Arachnida</taxon>
        <taxon>Araneae</taxon>
        <taxon>Araneomorphae</taxon>
        <taxon>Entelegynae</taxon>
        <taxon>Araneoidea</taxon>
        <taxon>Nephilidae</taxon>
        <taxon>Trichonephila</taxon>
        <taxon>Trichonephila inaurata</taxon>
    </lineage>
</organism>
<comment type="similarity">
    <text evidence="2 12">Belongs to the amiloride-sensitive sodium channel (TC 1.A.6) family.</text>
</comment>
<feature type="transmembrane region" description="Helical" evidence="13">
    <location>
        <begin position="166"/>
        <end position="192"/>
    </location>
</feature>
<keyword evidence="15" id="KW-1185">Reference proteome</keyword>
<dbReference type="GO" id="GO:0003676">
    <property type="term" value="F:nucleic acid binding"/>
    <property type="evidence" value="ECO:0007669"/>
    <property type="project" value="InterPro"/>
</dbReference>
<keyword evidence="4 12" id="KW-0894">Sodium channel</keyword>
<reference evidence="14" key="1">
    <citation type="submission" date="2020-08" db="EMBL/GenBank/DDBJ databases">
        <title>Multicomponent nature underlies the extraordinary mechanical properties of spider dragline silk.</title>
        <authorList>
            <person name="Kono N."/>
            <person name="Nakamura H."/>
            <person name="Mori M."/>
            <person name="Yoshida Y."/>
            <person name="Ohtoshi R."/>
            <person name="Malay A.D."/>
            <person name="Moran D.A.P."/>
            <person name="Tomita M."/>
            <person name="Numata K."/>
            <person name="Arakawa K."/>
        </authorList>
    </citation>
    <scope>NUCLEOTIDE SEQUENCE</scope>
</reference>
<dbReference type="EMBL" id="BMAV01017394">
    <property type="protein sequence ID" value="GFY69009.1"/>
    <property type="molecule type" value="Genomic_DNA"/>
</dbReference>
<dbReference type="OrthoDB" id="25402at2759"/>
<accession>A0A8X6YCP7</accession>
<comment type="subcellular location">
    <subcellularLocation>
        <location evidence="1">Membrane</location>
        <topology evidence="1">Multi-pass membrane protein</topology>
    </subcellularLocation>
</comment>
<evidence type="ECO:0000256" key="6">
    <source>
        <dbReference type="ARBA" id="ARBA00022989"/>
    </source>
</evidence>
<evidence type="ECO:0000256" key="3">
    <source>
        <dbReference type="ARBA" id="ARBA00022448"/>
    </source>
</evidence>
<dbReference type="Pfam" id="PF00858">
    <property type="entry name" value="ASC"/>
    <property type="match status" value="1"/>
</dbReference>
<evidence type="ECO:0000256" key="4">
    <source>
        <dbReference type="ARBA" id="ARBA00022461"/>
    </source>
</evidence>
<evidence type="ECO:0000256" key="9">
    <source>
        <dbReference type="ARBA" id="ARBA00023136"/>
    </source>
</evidence>
<name>A0A8X6YCP7_9ARAC</name>
<gene>
    <name evidence="14" type="primary">X975_17450</name>
    <name evidence="14" type="ORF">TNIN_152371</name>
</gene>
<evidence type="ECO:0000256" key="12">
    <source>
        <dbReference type="RuleBase" id="RU000679"/>
    </source>
</evidence>
<keyword evidence="11 12" id="KW-0407">Ion channel</keyword>
<evidence type="ECO:0000256" key="10">
    <source>
        <dbReference type="ARBA" id="ARBA00023201"/>
    </source>
</evidence>
<keyword evidence="8 12" id="KW-0406">Ion transport</keyword>
<evidence type="ECO:0000256" key="8">
    <source>
        <dbReference type="ARBA" id="ARBA00023065"/>
    </source>
</evidence>
<dbReference type="GO" id="GO:0005272">
    <property type="term" value="F:sodium channel activity"/>
    <property type="evidence" value="ECO:0007669"/>
    <property type="project" value="UniProtKB-KW"/>
</dbReference>
<dbReference type="PRINTS" id="PR01078">
    <property type="entry name" value="AMINACHANNEL"/>
</dbReference>
<dbReference type="AlphaFoldDB" id="A0A8X6YCP7"/>
<evidence type="ECO:0000256" key="5">
    <source>
        <dbReference type="ARBA" id="ARBA00022692"/>
    </source>
</evidence>
<keyword evidence="9 13" id="KW-0472">Membrane</keyword>
<evidence type="ECO:0000256" key="13">
    <source>
        <dbReference type="SAM" id="Phobius"/>
    </source>
</evidence>
<evidence type="ECO:0000256" key="2">
    <source>
        <dbReference type="ARBA" id="ARBA00007193"/>
    </source>
</evidence>
<dbReference type="Gene3D" id="1.10.287.770">
    <property type="entry name" value="YojJ-like"/>
    <property type="match status" value="1"/>
</dbReference>
<keyword evidence="7" id="KW-0915">Sodium</keyword>